<organism evidence="15 16">
    <name type="scientific">Elysia marginata</name>
    <dbReference type="NCBI Taxonomy" id="1093978"/>
    <lineage>
        <taxon>Eukaryota</taxon>
        <taxon>Metazoa</taxon>
        <taxon>Spiralia</taxon>
        <taxon>Lophotrochozoa</taxon>
        <taxon>Mollusca</taxon>
        <taxon>Gastropoda</taxon>
        <taxon>Heterobranchia</taxon>
        <taxon>Euthyneura</taxon>
        <taxon>Panpulmonata</taxon>
        <taxon>Sacoglossa</taxon>
        <taxon>Placobranchoidea</taxon>
        <taxon>Plakobranchidae</taxon>
        <taxon>Elysia</taxon>
    </lineage>
</organism>
<dbReference type="Proteomes" id="UP000762676">
    <property type="component" value="Unassembled WGS sequence"/>
</dbReference>
<sequence length="403" mass="47240">MKITITHNKRLRPPSLLLRYKWYISLNYKSSSGTEGTEVMDMKDITFEADLGLNQKDSWVKINHQQMGFYRVLYPDAMWASFSTHLVQTDPDQWKLSSPDRSGLLNDAFSLAAAGLVSYEVPLQLMSYLAKEREYVPWASALTGVSYIHRMLRLDPEFGLWTKFLGDQVRPAVTALGFSDEDTQPYITRILRPMLMSTALWTDDEQTLAYVQNEFRAWLDNGTIPTSVNTRGTVYAYGLEQFGTDRDWESLWQRYLVESSPQEKERIMDALARARQPHLIMRLLNYAKEGKHIRRQDFFTVVADVGRNPAAFGLLWDWTRANYQSFVDRFSITDRYFGRMLYYMTRDYNTEFKLQEVKDLFEQFPEAGAGERYRKMALESIEKNIYWMKNFRSVVLNWLKTNA</sequence>
<keyword evidence="4 15" id="KW-0031">Aminopeptidase</keyword>
<dbReference type="GO" id="GO:0005886">
    <property type="term" value="C:plasma membrane"/>
    <property type="evidence" value="ECO:0007669"/>
    <property type="project" value="UniProtKB-SubCell"/>
</dbReference>
<dbReference type="Pfam" id="PF11838">
    <property type="entry name" value="ERAP1_C"/>
    <property type="match status" value="1"/>
</dbReference>
<evidence type="ECO:0000259" key="14">
    <source>
        <dbReference type="Pfam" id="PF11838"/>
    </source>
</evidence>
<evidence type="ECO:0000256" key="11">
    <source>
        <dbReference type="ARBA" id="ARBA00023136"/>
    </source>
</evidence>
<dbReference type="PANTHER" id="PTHR11533">
    <property type="entry name" value="PROTEASE M1 ZINC METALLOPROTEASE"/>
    <property type="match status" value="1"/>
</dbReference>
<evidence type="ECO:0000256" key="9">
    <source>
        <dbReference type="ARBA" id="ARBA00022833"/>
    </source>
</evidence>
<dbReference type="GO" id="GO:0070006">
    <property type="term" value="F:metalloaminopeptidase activity"/>
    <property type="evidence" value="ECO:0007669"/>
    <property type="project" value="TreeGrafter"/>
</dbReference>
<evidence type="ECO:0000313" key="16">
    <source>
        <dbReference type="Proteomes" id="UP000762676"/>
    </source>
</evidence>
<comment type="similarity">
    <text evidence="3">Belongs to the peptidase M1 family.</text>
</comment>
<proteinExistence type="inferred from homology"/>
<accession>A0AAV4H908</accession>
<dbReference type="GO" id="GO:0005737">
    <property type="term" value="C:cytoplasm"/>
    <property type="evidence" value="ECO:0007669"/>
    <property type="project" value="TreeGrafter"/>
</dbReference>
<evidence type="ECO:0000313" key="15">
    <source>
        <dbReference type="EMBL" id="GFR93955.1"/>
    </source>
</evidence>
<dbReference type="GO" id="GO:0005615">
    <property type="term" value="C:extracellular space"/>
    <property type="evidence" value="ECO:0007669"/>
    <property type="project" value="TreeGrafter"/>
</dbReference>
<evidence type="ECO:0000256" key="2">
    <source>
        <dbReference type="ARBA" id="ARBA00004236"/>
    </source>
</evidence>
<dbReference type="Gene3D" id="1.25.50.20">
    <property type="match status" value="1"/>
</dbReference>
<gene>
    <name evidence="15" type="ORF">ElyMa_006238600</name>
</gene>
<keyword evidence="9" id="KW-0862">Zinc</keyword>
<keyword evidence="13" id="KW-0325">Glycoprotein</keyword>
<dbReference type="InterPro" id="IPR024571">
    <property type="entry name" value="ERAP1-like_C_dom"/>
</dbReference>
<comment type="subcellular location">
    <subcellularLocation>
        <location evidence="2">Cell membrane</location>
    </subcellularLocation>
</comment>
<evidence type="ECO:0000256" key="3">
    <source>
        <dbReference type="ARBA" id="ARBA00010136"/>
    </source>
</evidence>
<evidence type="ECO:0000256" key="13">
    <source>
        <dbReference type="ARBA" id="ARBA00023180"/>
    </source>
</evidence>
<keyword evidence="11" id="KW-0472">Membrane</keyword>
<keyword evidence="16" id="KW-1185">Reference proteome</keyword>
<dbReference type="GO" id="GO:0043171">
    <property type="term" value="P:peptide catabolic process"/>
    <property type="evidence" value="ECO:0007669"/>
    <property type="project" value="TreeGrafter"/>
</dbReference>
<dbReference type="GO" id="GO:0008270">
    <property type="term" value="F:zinc ion binding"/>
    <property type="evidence" value="ECO:0007669"/>
    <property type="project" value="TreeGrafter"/>
</dbReference>
<evidence type="ECO:0000256" key="1">
    <source>
        <dbReference type="ARBA" id="ARBA00001947"/>
    </source>
</evidence>
<comment type="cofactor">
    <cofactor evidence="1">
        <name>Zn(2+)</name>
        <dbReference type="ChEBI" id="CHEBI:29105"/>
    </cofactor>
</comment>
<dbReference type="PANTHER" id="PTHR11533:SF276">
    <property type="entry name" value="GLUTAMYL AMINOPEPTIDASE"/>
    <property type="match status" value="1"/>
</dbReference>
<comment type="caution">
    <text evidence="15">The sequence shown here is derived from an EMBL/GenBank/DDBJ whole genome shotgun (WGS) entry which is preliminary data.</text>
</comment>
<keyword evidence="6" id="KW-0645">Protease</keyword>
<evidence type="ECO:0000256" key="4">
    <source>
        <dbReference type="ARBA" id="ARBA00022438"/>
    </source>
</evidence>
<protein>
    <submittedName>
        <fullName evidence="15">Glutamyl aminopeptidase</fullName>
    </submittedName>
</protein>
<evidence type="ECO:0000256" key="6">
    <source>
        <dbReference type="ARBA" id="ARBA00022670"/>
    </source>
</evidence>
<keyword evidence="8" id="KW-0378">Hydrolase</keyword>
<name>A0AAV4H908_9GAST</name>
<evidence type="ECO:0000256" key="10">
    <source>
        <dbReference type="ARBA" id="ARBA00023049"/>
    </source>
</evidence>
<dbReference type="GO" id="GO:0042277">
    <property type="term" value="F:peptide binding"/>
    <property type="evidence" value="ECO:0007669"/>
    <property type="project" value="TreeGrafter"/>
</dbReference>
<dbReference type="Gene3D" id="2.60.40.1910">
    <property type="match status" value="1"/>
</dbReference>
<evidence type="ECO:0000256" key="12">
    <source>
        <dbReference type="ARBA" id="ARBA00023157"/>
    </source>
</evidence>
<keyword evidence="10" id="KW-0482">Metalloprotease</keyword>
<evidence type="ECO:0000256" key="5">
    <source>
        <dbReference type="ARBA" id="ARBA00022475"/>
    </source>
</evidence>
<keyword evidence="5" id="KW-1003">Cell membrane</keyword>
<dbReference type="AlphaFoldDB" id="A0AAV4H908"/>
<dbReference type="FunFam" id="1.25.50.20:FF:000001">
    <property type="entry name" value="Aminopeptidase"/>
    <property type="match status" value="1"/>
</dbReference>
<keyword evidence="7" id="KW-0479">Metal-binding</keyword>
<evidence type="ECO:0000256" key="8">
    <source>
        <dbReference type="ARBA" id="ARBA00022801"/>
    </source>
</evidence>
<evidence type="ECO:0000256" key="7">
    <source>
        <dbReference type="ARBA" id="ARBA00022723"/>
    </source>
</evidence>
<dbReference type="InterPro" id="IPR050344">
    <property type="entry name" value="Peptidase_M1_aminopeptidases"/>
</dbReference>
<keyword evidence="12" id="KW-1015">Disulfide bond</keyword>
<dbReference type="EMBL" id="BMAT01012519">
    <property type="protein sequence ID" value="GFR93955.1"/>
    <property type="molecule type" value="Genomic_DNA"/>
</dbReference>
<feature type="domain" description="ERAP1-like C-terminal" evidence="14">
    <location>
        <begin position="59"/>
        <end position="382"/>
    </location>
</feature>
<dbReference type="GO" id="GO:0006508">
    <property type="term" value="P:proteolysis"/>
    <property type="evidence" value="ECO:0007669"/>
    <property type="project" value="UniProtKB-KW"/>
</dbReference>
<reference evidence="15 16" key="1">
    <citation type="journal article" date="2021" name="Elife">
        <title>Chloroplast acquisition without the gene transfer in kleptoplastic sea slugs, Plakobranchus ocellatus.</title>
        <authorList>
            <person name="Maeda T."/>
            <person name="Takahashi S."/>
            <person name="Yoshida T."/>
            <person name="Shimamura S."/>
            <person name="Takaki Y."/>
            <person name="Nagai Y."/>
            <person name="Toyoda A."/>
            <person name="Suzuki Y."/>
            <person name="Arimoto A."/>
            <person name="Ishii H."/>
            <person name="Satoh N."/>
            <person name="Nishiyama T."/>
            <person name="Hasebe M."/>
            <person name="Maruyama T."/>
            <person name="Minagawa J."/>
            <person name="Obokata J."/>
            <person name="Shigenobu S."/>
        </authorList>
    </citation>
    <scope>NUCLEOTIDE SEQUENCE [LARGE SCALE GENOMIC DNA]</scope>
</reference>